<comment type="similarity">
    <text evidence="2 6">Belongs to the clathrin light chain family.</text>
</comment>
<organism evidence="8 9">
    <name type="scientific">Tritrichomonas foetus</name>
    <dbReference type="NCBI Taxonomy" id="1144522"/>
    <lineage>
        <taxon>Eukaryota</taxon>
        <taxon>Metamonada</taxon>
        <taxon>Parabasalia</taxon>
        <taxon>Tritrichomonadida</taxon>
        <taxon>Tritrichomonadidae</taxon>
        <taxon>Tritrichomonas</taxon>
    </lineage>
</organism>
<dbReference type="PROSITE" id="PS00581">
    <property type="entry name" value="CLATHRIN_LIGHT_CHN_2"/>
    <property type="match status" value="1"/>
</dbReference>
<dbReference type="GO" id="GO:0030132">
    <property type="term" value="C:clathrin coat of coated pit"/>
    <property type="evidence" value="ECO:0007669"/>
    <property type="project" value="InterPro"/>
</dbReference>
<accession>A0A1J4JJI0</accession>
<evidence type="ECO:0000256" key="4">
    <source>
        <dbReference type="ARBA" id="ARBA00023176"/>
    </source>
</evidence>
<evidence type="ECO:0000256" key="2">
    <source>
        <dbReference type="ARBA" id="ARBA00005263"/>
    </source>
</evidence>
<dbReference type="InterPro" id="IPR000996">
    <property type="entry name" value="Clathrin_L-chain"/>
</dbReference>
<comment type="function">
    <text evidence="6">Clathrin is the major protein of the polyhedral coat of coated pits and vesicles.</text>
</comment>
<dbReference type="AlphaFoldDB" id="A0A1J4JJI0"/>
<dbReference type="GO" id="GO:0016192">
    <property type="term" value="P:vesicle-mediated transport"/>
    <property type="evidence" value="ECO:0007669"/>
    <property type="project" value="InterPro"/>
</dbReference>
<keyword evidence="9" id="KW-1185">Reference proteome</keyword>
<feature type="compositionally biased region" description="Polar residues" evidence="7">
    <location>
        <begin position="1"/>
        <end position="10"/>
    </location>
</feature>
<keyword evidence="5 6" id="KW-0968">Cytoplasmic vesicle</keyword>
<feature type="compositionally biased region" description="Low complexity" evidence="7">
    <location>
        <begin position="49"/>
        <end position="67"/>
    </location>
</feature>
<feature type="region of interest" description="Disordered" evidence="7">
    <location>
        <begin position="1"/>
        <end position="93"/>
    </location>
</feature>
<dbReference type="GeneID" id="94845487"/>
<gene>
    <name evidence="8" type="ORF">TRFO_36354</name>
</gene>
<dbReference type="RefSeq" id="XP_068350541.1">
    <property type="nucleotide sequence ID" value="XM_068510783.1"/>
</dbReference>
<reference evidence="8" key="1">
    <citation type="submission" date="2016-10" db="EMBL/GenBank/DDBJ databases">
        <authorList>
            <person name="Benchimol M."/>
            <person name="Almeida L.G."/>
            <person name="Vasconcelos A.T."/>
            <person name="Perreira-Neves A."/>
            <person name="Rosa I.A."/>
            <person name="Tasca T."/>
            <person name="Bogo M.R."/>
            <person name="de Souza W."/>
        </authorList>
    </citation>
    <scope>NUCLEOTIDE SEQUENCE [LARGE SCALE GENOMIC DNA]</scope>
    <source>
        <strain evidence="8">K</strain>
    </source>
</reference>
<evidence type="ECO:0000256" key="7">
    <source>
        <dbReference type="SAM" id="MobiDB-lite"/>
    </source>
</evidence>
<comment type="caution">
    <text evidence="8">The sequence shown here is derived from an EMBL/GenBank/DDBJ whole genome shotgun (WGS) entry which is preliminary data.</text>
</comment>
<evidence type="ECO:0000313" key="9">
    <source>
        <dbReference type="Proteomes" id="UP000179807"/>
    </source>
</evidence>
<dbReference type="VEuPathDB" id="TrichDB:TRFO_36354"/>
<keyword evidence="3 6" id="KW-0472">Membrane</keyword>
<dbReference type="Pfam" id="PF01086">
    <property type="entry name" value="Clathrin_lg_ch"/>
    <property type="match status" value="1"/>
</dbReference>
<dbReference type="GO" id="GO:0006886">
    <property type="term" value="P:intracellular protein transport"/>
    <property type="evidence" value="ECO:0007669"/>
    <property type="project" value="InterPro"/>
</dbReference>
<evidence type="ECO:0000256" key="3">
    <source>
        <dbReference type="ARBA" id="ARBA00023136"/>
    </source>
</evidence>
<evidence type="ECO:0000256" key="5">
    <source>
        <dbReference type="ARBA" id="ARBA00023329"/>
    </source>
</evidence>
<sequence>MSTDIFSQLDEQGDGSLDLGGAPEMGQDIVSNIDSMLDGDENDDDLFSTPQNTNAPPPQQQSNLDDMLANDDDDDLFANNNSTNAPAEPEQPSALTAWEAKKREELAQLDAGEAKQNDTLRDEAKVALDKHFATLRNAQELRAKHNLEVDQQTIADLESTINNKWEKTVSYIDFNRSDLHERDVSRMKSLLLQLKH</sequence>
<dbReference type="OrthoDB" id="5512at2759"/>
<proteinExistence type="inferred from homology"/>
<comment type="subcellular location">
    <subcellularLocation>
        <location evidence="1 6">Cytoplasmic vesicle membrane</location>
        <topology evidence="1 6">Peripheral membrane protein</topology>
        <orientation evidence="1 6">Cytoplasmic side</orientation>
    </subcellularLocation>
    <subcellularLocation>
        <location evidence="6">Membrane</location>
        <location evidence="6">Coated pit</location>
        <topology evidence="6">Peripheral membrane protein</topology>
        <orientation evidence="6">Cytoplasmic side</orientation>
    </subcellularLocation>
    <text evidence="6">Cytoplasmic face of coated pits and vesicles.</text>
</comment>
<evidence type="ECO:0000256" key="6">
    <source>
        <dbReference type="RuleBase" id="RU363137"/>
    </source>
</evidence>
<feature type="compositionally biased region" description="Acidic residues" evidence="7">
    <location>
        <begin position="37"/>
        <end position="46"/>
    </location>
</feature>
<protein>
    <recommendedName>
        <fullName evidence="6">Clathrin light chain</fullName>
    </recommendedName>
</protein>
<dbReference type="EMBL" id="MLAK01001116">
    <property type="protein sequence ID" value="OHS97404.1"/>
    <property type="molecule type" value="Genomic_DNA"/>
</dbReference>
<name>A0A1J4JJI0_9EUKA</name>
<dbReference type="GO" id="GO:0005198">
    <property type="term" value="F:structural molecule activity"/>
    <property type="evidence" value="ECO:0007669"/>
    <property type="project" value="InterPro"/>
</dbReference>
<dbReference type="GO" id="GO:0030130">
    <property type="term" value="C:clathrin coat of trans-Golgi network vesicle"/>
    <property type="evidence" value="ECO:0007669"/>
    <property type="project" value="InterPro"/>
</dbReference>
<evidence type="ECO:0000256" key="1">
    <source>
        <dbReference type="ARBA" id="ARBA00004180"/>
    </source>
</evidence>
<keyword evidence="4 6" id="KW-0168">Coated pit</keyword>
<evidence type="ECO:0000313" key="8">
    <source>
        <dbReference type="EMBL" id="OHS97404.1"/>
    </source>
</evidence>
<dbReference type="Proteomes" id="UP000179807">
    <property type="component" value="Unassembled WGS sequence"/>
</dbReference>